<dbReference type="Pfam" id="PF00753">
    <property type="entry name" value="Lactamase_B"/>
    <property type="match status" value="1"/>
</dbReference>
<gene>
    <name evidence="6" type="ORF">ASUIS_1397</name>
</gene>
<evidence type="ECO:0000256" key="4">
    <source>
        <dbReference type="ARBA" id="ARBA00022833"/>
    </source>
</evidence>
<keyword evidence="7" id="KW-1185">Reference proteome</keyword>
<dbReference type="GO" id="GO:0046872">
    <property type="term" value="F:metal ion binding"/>
    <property type="evidence" value="ECO:0007669"/>
    <property type="project" value="UniProtKB-KW"/>
</dbReference>
<evidence type="ECO:0000256" key="1">
    <source>
        <dbReference type="ARBA" id="ARBA00001947"/>
    </source>
</evidence>
<feature type="domain" description="Metallo-beta-lactamase" evidence="5">
    <location>
        <begin position="12"/>
        <end position="177"/>
    </location>
</feature>
<dbReference type="PANTHER" id="PTHR46233:SF3">
    <property type="entry name" value="HYDROXYACYLGLUTATHIONE HYDROLASE GLOC"/>
    <property type="match status" value="1"/>
</dbReference>
<dbReference type="KEGG" id="asui:ASUIS_1397"/>
<evidence type="ECO:0000313" key="6">
    <source>
        <dbReference type="EMBL" id="AXX89879.1"/>
    </source>
</evidence>
<proteinExistence type="predicted"/>
<evidence type="ECO:0000259" key="5">
    <source>
        <dbReference type="SMART" id="SM00849"/>
    </source>
</evidence>
<dbReference type="SMART" id="SM00849">
    <property type="entry name" value="Lactamase_B"/>
    <property type="match status" value="1"/>
</dbReference>
<dbReference type="Proteomes" id="UP000263040">
    <property type="component" value="Chromosome"/>
</dbReference>
<dbReference type="InterPro" id="IPR036866">
    <property type="entry name" value="RibonucZ/Hydroxyglut_hydro"/>
</dbReference>
<reference evidence="6 7" key="1">
    <citation type="submission" date="2018-08" db="EMBL/GenBank/DDBJ databases">
        <title>Complete genome of the Arcobacter suis type strain LMG 26152.</title>
        <authorList>
            <person name="Miller W.G."/>
            <person name="Yee E."/>
            <person name="Bono J.L."/>
        </authorList>
    </citation>
    <scope>NUCLEOTIDE SEQUENCE [LARGE SCALE GENOMIC DNA]</scope>
    <source>
        <strain evidence="6 7">CECT 7833</strain>
    </source>
</reference>
<dbReference type="RefSeq" id="WP_118886405.1">
    <property type="nucleotide sequence ID" value="NZ_CP032100.1"/>
</dbReference>
<dbReference type="SUPFAM" id="SSF56281">
    <property type="entry name" value="Metallo-hydrolase/oxidoreductase"/>
    <property type="match status" value="1"/>
</dbReference>
<protein>
    <submittedName>
        <fullName evidence="6">Metallo-beta-lactamase family protein</fullName>
    </submittedName>
</protein>
<accession>A0AAD0WQM1</accession>
<evidence type="ECO:0000313" key="7">
    <source>
        <dbReference type="Proteomes" id="UP000263040"/>
    </source>
</evidence>
<dbReference type="PANTHER" id="PTHR46233">
    <property type="entry name" value="HYDROXYACYLGLUTATHIONE HYDROLASE GLOC"/>
    <property type="match status" value="1"/>
</dbReference>
<dbReference type="AlphaFoldDB" id="A0AAD0WQM1"/>
<dbReference type="Gene3D" id="3.60.15.10">
    <property type="entry name" value="Ribonuclease Z/Hydroxyacylglutathione hydrolase-like"/>
    <property type="match status" value="1"/>
</dbReference>
<evidence type="ECO:0000256" key="3">
    <source>
        <dbReference type="ARBA" id="ARBA00022801"/>
    </source>
</evidence>
<dbReference type="InterPro" id="IPR051453">
    <property type="entry name" value="MBL_Glyoxalase_II"/>
</dbReference>
<dbReference type="InterPro" id="IPR001279">
    <property type="entry name" value="Metallo-B-lactamas"/>
</dbReference>
<organism evidence="6 7">
    <name type="scientific">Arcobacter suis CECT 7833</name>
    <dbReference type="NCBI Taxonomy" id="663365"/>
    <lineage>
        <taxon>Bacteria</taxon>
        <taxon>Pseudomonadati</taxon>
        <taxon>Campylobacterota</taxon>
        <taxon>Epsilonproteobacteria</taxon>
        <taxon>Campylobacterales</taxon>
        <taxon>Arcobacteraceae</taxon>
        <taxon>Arcobacter</taxon>
    </lineage>
</organism>
<sequence>MDIKVQPMGDYQTNCYIVTINDKDLIIDPGVNAFSWIKRNVKNPIAILNTHGHFDHVWSNQEVKDNYKIKLFIPKDDEFMLTLDPYGFGMPPSYADILVNPDEEIEIEGIKIKFHHFPGHTPGCSAIQINKHLFTGDFIFKGTIGRFDFPNSNATLMKRSLNKILQWNEDFHIYPGHGDKTTLKSEIQTLKQWEKHI</sequence>
<keyword evidence="4" id="KW-0862">Zinc</keyword>
<keyword evidence="2" id="KW-0479">Metal-binding</keyword>
<keyword evidence="3" id="KW-0378">Hydrolase</keyword>
<dbReference type="GO" id="GO:0016787">
    <property type="term" value="F:hydrolase activity"/>
    <property type="evidence" value="ECO:0007669"/>
    <property type="project" value="UniProtKB-KW"/>
</dbReference>
<name>A0AAD0WQM1_9BACT</name>
<comment type="cofactor">
    <cofactor evidence="1">
        <name>Zn(2+)</name>
        <dbReference type="ChEBI" id="CHEBI:29105"/>
    </cofactor>
</comment>
<dbReference type="EMBL" id="CP032100">
    <property type="protein sequence ID" value="AXX89879.1"/>
    <property type="molecule type" value="Genomic_DNA"/>
</dbReference>
<evidence type="ECO:0000256" key="2">
    <source>
        <dbReference type="ARBA" id="ARBA00022723"/>
    </source>
</evidence>
<dbReference type="CDD" id="cd06262">
    <property type="entry name" value="metallo-hydrolase-like_MBL-fold"/>
    <property type="match status" value="1"/>
</dbReference>